<evidence type="ECO:0000256" key="1">
    <source>
        <dbReference type="SAM" id="SignalP"/>
    </source>
</evidence>
<evidence type="ECO:0000313" key="2">
    <source>
        <dbReference type="EMBL" id="MBB3993117.1"/>
    </source>
</evidence>
<gene>
    <name evidence="2" type="ORF">GGR95_000745</name>
</gene>
<keyword evidence="1" id="KW-0732">Signal</keyword>
<reference evidence="2 3" key="1">
    <citation type="submission" date="2020-08" db="EMBL/GenBank/DDBJ databases">
        <title>Genomic Encyclopedia of Type Strains, Phase IV (KMG-IV): sequencing the most valuable type-strain genomes for metagenomic binning, comparative biology and taxonomic classification.</title>
        <authorList>
            <person name="Goeker M."/>
        </authorList>
    </citation>
    <scope>NUCLEOTIDE SEQUENCE [LARGE SCALE GENOMIC DNA]</scope>
    <source>
        <strain evidence="2 3">DSM 102234</strain>
    </source>
</reference>
<accession>A0A7W6E5Q2</accession>
<comment type="caution">
    <text evidence="2">The sequence shown here is derived from an EMBL/GenBank/DDBJ whole genome shotgun (WGS) entry which is preliminary data.</text>
</comment>
<name>A0A7W6E5Q2_9RHOB</name>
<keyword evidence="3" id="KW-1185">Reference proteome</keyword>
<sequence length="98" mass="11171">MRKSGLLAAAISLMTTTIANADDIRWKPETLKKGDHTSINQSQNGLIHHVFRGKSGRYYVLDSYRGKTPSGKPVFITYLDKDGNQVRWVRKDGFELRF</sequence>
<dbReference type="Proteomes" id="UP000530268">
    <property type="component" value="Unassembled WGS sequence"/>
</dbReference>
<feature type="chain" id="PRO_5030558376" evidence="1">
    <location>
        <begin position="22"/>
        <end position="98"/>
    </location>
</feature>
<evidence type="ECO:0000313" key="3">
    <source>
        <dbReference type="Proteomes" id="UP000530268"/>
    </source>
</evidence>
<protein>
    <submittedName>
        <fullName evidence="2">Uncharacterized protein</fullName>
    </submittedName>
</protein>
<dbReference type="EMBL" id="JACIEI010000002">
    <property type="protein sequence ID" value="MBB3993117.1"/>
    <property type="molecule type" value="Genomic_DNA"/>
</dbReference>
<dbReference type="RefSeq" id="WP_184562909.1">
    <property type="nucleotide sequence ID" value="NZ_JACIEI010000002.1"/>
</dbReference>
<feature type="signal peptide" evidence="1">
    <location>
        <begin position="1"/>
        <end position="21"/>
    </location>
</feature>
<dbReference type="AlphaFoldDB" id="A0A7W6E5Q2"/>
<proteinExistence type="predicted"/>
<organism evidence="2 3">
    <name type="scientific">Sulfitobacter undariae</name>
    <dbReference type="NCBI Taxonomy" id="1563671"/>
    <lineage>
        <taxon>Bacteria</taxon>
        <taxon>Pseudomonadati</taxon>
        <taxon>Pseudomonadota</taxon>
        <taxon>Alphaproteobacteria</taxon>
        <taxon>Rhodobacterales</taxon>
        <taxon>Roseobacteraceae</taxon>
        <taxon>Sulfitobacter</taxon>
    </lineage>
</organism>